<dbReference type="InterPro" id="IPR011990">
    <property type="entry name" value="TPR-like_helical_dom_sf"/>
</dbReference>
<protein>
    <submittedName>
        <fullName evidence="2">ATP-dependent DNA helicase RecG</fullName>
    </submittedName>
</protein>
<dbReference type="InterPro" id="IPR038475">
    <property type="entry name" value="RecG_C_sf"/>
</dbReference>
<organism evidence="2">
    <name type="scientific">Candidatus Kentrum sp. TC</name>
    <dbReference type="NCBI Taxonomy" id="2126339"/>
    <lineage>
        <taxon>Bacteria</taxon>
        <taxon>Pseudomonadati</taxon>
        <taxon>Pseudomonadota</taxon>
        <taxon>Gammaproteobacteria</taxon>
        <taxon>Candidatus Kentrum</taxon>
    </lineage>
</organism>
<keyword evidence="2" id="KW-0378">Hydrolase</keyword>
<dbReference type="GO" id="GO:0004386">
    <property type="term" value="F:helicase activity"/>
    <property type="evidence" value="ECO:0007669"/>
    <property type="project" value="UniProtKB-KW"/>
</dbReference>
<keyword evidence="2" id="KW-0347">Helicase</keyword>
<dbReference type="Gene3D" id="3.30.565.60">
    <property type="match status" value="1"/>
</dbReference>
<dbReference type="Pfam" id="PF04326">
    <property type="entry name" value="SLFN_AlbA_2"/>
    <property type="match status" value="1"/>
</dbReference>
<evidence type="ECO:0000259" key="1">
    <source>
        <dbReference type="Pfam" id="PF04326"/>
    </source>
</evidence>
<keyword evidence="2" id="KW-0067">ATP-binding</keyword>
<sequence length="662" mass="75354">MSAILPTSIRRILDLESARVELKASWDEKTTGLQVLHTLCAFANDYQNLNGGYIVIGVAAPEGRAELPPVGLNANTIESIQRWIRGRCKTLDPEYTPIMSPERIAGKHVLVIWAPGSGIRPHRAPRTFGKGAERQAYIRVGAETIEAKGEKERQLYQLTAKTPFDDRPAREASIRQLREGRVREFLADVGSTLVQERDAETIYQRMRIVLRINEHYVPRNIGLLFFSDDPKEWFPGARIEVVQFAAGASGDVLEERIFRGPLHHQLREAISYLRSLSIEHLRKLPDRPEVKGWTSYPLPAMEEALVNAVYHRSYEGEPEPIKVYLYPNRMVIASYPGPVPGVEHRHLAPAASLPMVPLRNRRVGEFLKELGLAEGRGTGIPKVFRSMKQNGSPAPVFDFDEERTYFQVTLPAHPEYVAINALRDAAHLRAIGDEMEALRRLLKAHGEFPGSETLAIELIRESARLLGIEEAKEVFDRFMKDPTYAKSELVITAMAGVFLDAGRKEEASRTLDRLPTFLMSASAAFDAAIAERRLDRQKNAHRYFEQAGNGVYGDVRALHEFAQTKMKLAKDLYFSYARKNSQAPFQWNANKRLLREAREMLERVLQMDAQITRHAWAWHDMGRILTWIRAPRMDIERAFQKASELLPDEPRFREALARTQRK</sequence>
<accession>A0A451A9H2</accession>
<dbReference type="EMBL" id="CAADFW010000078">
    <property type="protein sequence ID" value="VFK62674.1"/>
    <property type="molecule type" value="Genomic_DNA"/>
</dbReference>
<dbReference type="InterPro" id="IPR007421">
    <property type="entry name" value="Schlafen_AlbA_2_dom"/>
</dbReference>
<evidence type="ECO:0000313" key="2">
    <source>
        <dbReference type="EMBL" id="VFK62674.1"/>
    </source>
</evidence>
<dbReference type="InterPro" id="IPR038461">
    <property type="entry name" value="Schlafen_AlbA_2_dom_sf"/>
</dbReference>
<dbReference type="PANTHER" id="PTHR30595">
    <property type="entry name" value="GLPR-RELATED TRANSCRIPTIONAL REPRESSOR"/>
    <property type="match status" value="1"/>
</dbReference>
<keyword evidence="2" id="KW-0547">Nucleotide-binding</keyword>
<dbReference type="Pfam" id="PF13749">
    <property type="entry name" value="HATPase_c_4"/>
    <property type="match status" value="1"/>
</dbReference>
<feature type="domain" description="Schlafen AlbA-2" evidence="1">
    <location>
        <begin position="16"/>
        <end position="147"/>
    </location>
</feature>
<dbReference type="AlphaFoldDB" id="A0A451A9H2"/>
<reference evidence="2" key="1">
    <citation type="submission" date="2019-02" db="EMBL/GenBank/DDBJ databases">
        <authorList>
            <person name="Gruber-Vodicka R. H."/>
            <person name="Seah K. B. B."/>
        </authorList>
    </citation>
    <scope>NUCLEOTIDE SEQUENCE</scope>
    <source>
        <strain evidence="2">BECK_BZ126</strain>
    </source>
</reference>
<dbReference type="Gene3D" id="3.30.950.30">
    <property type="entry name" value="Schlafen, AAA domain"/>
    <property type="match status" value="1"/>
</dbReference>
<name>A0A451A9H2_9GAMM</name>
<dbReference type="PANTHER" id="PTHR30595:SF6">
    <property type="entry name" value="SCHLAFEN ALBA-2 DOMAIN-CONTAINING PROTEIN"/>
    <property type="match status" value="1"/>
</dbReference>
<gene>
    <name evidence="2" type="ORF">BECKTC1821F_GA0114240_10789</name>
</gene>
<proteinExistence type="predicted"/>
<dbReference type="Gene3D" id="1.25.40.10">
    <property type="entry name" value="Tetratricopeptide repeat domain"/>
    <property type="match status" value="1"/>
</dbReference>